<dbReference type="InterPro" id="IPR010982">
    <property type="entry name" value="Lambda_DNA-bd_dom_sf"/>
</dbReference>
<accession>A0AB38YFC4</accession>
<feature type="domain" description="HTH cro/C1-type" evidence="1">
    <location>
        <begin position="26"/>
        <end position="67"/>
    </location>
</feature>
<dbReference type="Pfam" id="PF01381">
    <property type="entry name" value="HTH_3"/>
    <property type="match status" value="1"/>
</dbReference>
<dbReference type="EMBL" id="CP101717">
    <property type="protein sequence ID" value="WLD58072.1"/>
    <property type="molecule type" value="Genomic_DNA"/>
</dbReference>
<dbReference type="InterPro" id="IPR001387">
    <property type="entry name" value="Cro/C1-type_HTH"/>
</dbReference>
<evidence type="ECO:0000259" key="1">
    <source>
        <dbReference type="PROSITE" id="PS50943"/>
    </source>
</evidence>
<gene>
    <name evidence="2" type="ORF">NFC81_15365</name>
</gene>
<evidence type="ECO:0000313" key="2">
    <source>
        <dbReference type="EMBL" id="WLD58072.1"/>
    </source>
</evidence>
<dbReference type="Gene3D" id="1.10.260.40">
    <property type="entry name" value="lambda repressor-like DNA-binding domains"/>
    <property type="match status" value="1"/>
</dbReference>
<sequence length="152" mass="16864">MTINAQTTDTAFQARLQSLIGEQSTSAFARKVGLSESLIRKYLAGSEPSLSKANQIAQRANVSLEWLATGQGYLYRQAEVVDMKALDMAMTVTRDILQLDRVSTDSEKEMKVMVAVYQHLRATKRPDGYLEPREALKFGEFVAGHCDDAQSS</sequence>
<dbReference type="CDD" id="cd00093">
    <property type="entry name" value="HTH_XRE"/>
    <property type="match status" value="1"/>
</dbReference>
<reference evidence="2" key="1">
    <citation type="submission" date="2022-07" db="EMBL/GenBank/DDBJ databases">
        <title>Complete genome sequence of Salinispirillum sp. LH10-3-1 capable of multiple carbohydrate inversion isolated from a soda lake.</title>
        <authorList>
            <person name="Liu J."/>
            <person name="Zhai Y."/>
            <person name="Zhang H."/>
            <person name="Yang H."/>
            <person name="Qu J."/>
            <person name="Li J."/>
        </authorList>
    </citation>
    <scope>NUCLEOTIDE SEQUENCE</scope>
    <source>
        <strain evidence="2">LH 10-3-1</strain>
    </source>
</reference>
<name>A0AB38YFC4_9GAMM</name>
<organism evidence="2">
    <name type="scientific">Salinispirillum sp. LH 10-3-1</name>
    <dbReference type="NCBI Taxonomy" id="2952525"/>
    <lineage>
        <taxon>Bacteria</taxon>
        <taxon>Pseudomonadati</taxon>
        <taxon>Pseudomonadota</taxon>
        <taxon>Gammaproteobacteria</taxon>
        <taxon>Oceanospirillales</taxon>
        <taxon>Saccharospirillaceae</taxon>
        <taxon>Salinispirillum</taxon>
    </lineage>
</organism>
<dbReference type="GO" id="GO:0003677">
    <property type="term" value="F:DNA binding"/>
    <property type="evidence" value="ECO:0007669"/>
    <property type="project" value="InterPro"/>
</dbReference>
<dbReference type="AlphaFoldDB" id="A0AB38YFC4"/>
<dbReference type="PROSITE" id="PS50943">
    <property type="entry name" value="HTH_CROC1"/>
    <property type="match status" value="1"/>
</dbReference>
<dbReference type="RefSeq" id="WP_304995357.1">
    <property type="nucleotide sequence ID" value="NZ_CP101717.1"/>
</dbReference>
<proteinExistence type="predicted"/>
<dbReference type="SUPFAM" id="SSF47413">
    <property type="entry name" value="lambda repressor-like DNA-binding domains"/>
    <property type="match status" value="1"/>
</dbReference>
<protein>
    <submittedName>
        <fullName evidence="2">Helix-turn-helix domain-containing protein</fullName>
    </submittedName>
</protein>